<organism evidence="1 2">
    <name type="scientific">Romanomermis culicivorax</name>
    <name type="common">Nematode worm</name>
    <dbReference type="NCBI Taxonomy" id="13658"/>
    <lineage>
        <taxon>Eukaryota</taxon>
        <taxon>Metazoa</taxon>
        <taxon>Ecdysozoa</taxon>
        <taxon>Nematoda</taxon>
        <taxon>Enoplea</taxon>
        <taxon>Dorylaimia</taxon>
        <taxon>Mermithida</taxon>
        <taxon>Mermithoidea</taxon>
        <taxon>Mermithidae</taxon>
        <taxon>Romanomermis</taxon>
    </lineage>
</organism>
<evidence type="ECO:0000313" key="2">
    <source>
        <dbReference type="WBParaSite" id="nRc.2.0.1.t24173-RA"/>
    </source>
</evidence>
<sequence>MSAMAAQGCGGSRAQHAVASPFKLNTTDVSSSPNAFLTNFCNSKADKGKAIVSSRKAGIPTKNKVYKKFEFYKI</sequence>
<keyword evidence="1" id="KW-1185">Reference proteome</keyword>
<protein>
    <submittedName>
        <fullName evidence="2">Uncharacterized protein</fullName>
    </submittedName>
</protein>
<accession>A0A915JCE1</accession>
<name>A0A915JCE1_ROMCU</name>
<proteinExistence type="predicted"/>
<dbReference type="WBParaSite" id="nRc.2.0.1.t24173-RA">
    <property type="protein sequence ID" value="nRc.2.0.1.t24173-RA"/>
    <property type="gene ID" value="nRc.2.0.1.g24173"/>
</dbReference>
<reference evidence="2" key="1">
    <citation type="submission" date="2022-11" db="UniProtKB">
        <authorList>
            <consortium name="WormBaseParasite"/>
        </authorList>
    </citation>
    <scope>IDENTIFICATION</scope>
</reference>
<dbReference type="AlphaFoldDB" id="A0A915JCE1"/>
<dbReference type="Proteomes" id="UP000887565">
    <property type="component" value="Unplaced"/>
</dbReference>
<evidence type="ECO:0000313" key="1">
    <source>
        <dbReference type="Proteomes" id="UP000887565"/>
    </source>
</evidence>